<accession>A0A6M4WHN4</accession>
<dbReference type="EMBL" id="CP049838">
    <property type="protein sequence ID" value="QJS99678.1"/>
    <property type="molecule type" value="Genomic_DNA"/>
</dbReference>
<protein>
    <submittedName>
        <fullName evidence="1">ROK family protein</fullName>
    </submittedName>
</protein>
<evidence type="ECO:0000313" key="2">
    <source>
        <dbReference type="Proteomes" id="UP000502665"/>
    </source>
</evidence>
<dbReference type="InterPro" id="IPR043129">
    <property type="entry name" value="ATPase_NBD"/>
</dbReference>
<sequence>MNLVNVQGSGEIVINPASRRDPVSAALERADPTGSWRDWWYRASGVPVRLSEGVPSTVAMPVHRFSPLEGEAGPDPLLGINVGGHYLRLVRVCGGTVVGSRETRLGTGQGSALSGISLRSFVELLTGDELSHGVRGVGIAWSAPRTSIGLRAMSILTEGGGEVFDLLDAGELDSALTKALGCPVHSWNDGEGVAAAEALARPPGEGRSLLALKLGTSFASGLALGTHQVSALPMQLAKCLPASPPPECLAHPMTGLHGTARDALGAASVTEAYRRLADLPQADYKDYCLAAVRRHPVAMRLARSAARTVAELAHLVSTLWSPADLVLSGRNLRQLPYRQMFTGLVRHELALLPSGVTLVDPAGDVSLSAALGAAALSRAQT</sequence>
<proteinExistence type="predicted"/>
<dbReference type="AlphaFoldDB" id="A0A6M4WHN4"/>
<reference evidence="1" key="1">
    <citation type="submission" date="2020-03" db="EMBL/GenBank/DDBJ databases">
        <title>Molecular networking-based the target discovery of potent antiproliferative macrolactams: 5/6/7/16 polycyclic ansamycins and glycosylated trienomycin from Streptomyces cacaoi subsp. asoensis.</title>
        <authorList>
            <person name="Liu L.-L."/>
        </authorList>
    </citation>
    <scope>NUCLEOTIDE SEQUENCE [LARGE SCALE GENOMIC DNA]</scope>
    <source>
        <strain evidence="1">H2S5</strain>
    </source>
</reference>
<gene>
    <name evidence="1" type="ORF">G9272_04600</name>
</gene>
<organism evidence="1 2">
    <name type="scientific">Streptomyces asoensis</name>
    <dbReference type="NCBI Taxonomy" id="249586"/>
    <lineage>
        <taxon>Bacteria</taxon>
        <taxon>Bacillati</taxon>
        <taxon>Actinomycetota</taxon>
        <taxon>Actinomycetes</taxon>
        <taxon>Kitasatosporales</taxon>
        <taxon>Streptomycetaceae</taxon>
        <taxon>Streptomyces</taxon>
    </lineage>
</organism>
<dbReference type="Proteomes" id="UP000502665">
    <property type="component" value="Chromosome"/>
</dbReference>
<keyword evidence="2" id="KW-1185">Reference proteome</keyword>
<name>A0A6M4WHN4_9ACTN</name>
<evidence type="ECO:0000313" key="1">
    <source>
        <dbReference type="EMBL" id="QJS99678.1"/>
    </source>
</evidence>
<dbReference type="SUPFAM" id="SSF53067">
    <property type="entry name" value="Actin-like ATPase domain"/>
    <property type="match status" value="1"/>
</dbReference>
<dbReference type="RefSeq" id="WP_171395331.1">
    <property type="nucleotide sequence ID" value="NZ_CP049838.1"/>
</dbReference>
<dbReference type="Gene3D" id="3.30.420.40">
    <property type="match status" value="2"/>
</dbReference>